<dbReference type="HOGENOM" id="CLU_2263208_0_0_1"/>
<keyword evidence="3" id="KW-1185">Reference proteome</keyword>
<feature type="compositionally biased region" description="Polar residues" evidence="1">
    <location>
        <begin position="74"/>
        <end position="84"/>
    </location>
</feature>
<evidence type="ECO:0000256" key="1">
    <source>
        <dbReference type="SAM" id="MobiDB-lite"/>
    </source>
</evidence>
<feature type="region of interest" description="Disordered" evidence="1">
    <location>
        <begin position="55"/>
        <end position="84"/>
    </location>
</feature>
<dbReference type="RefSeq" id="XP_040642905.1">
    <property type="nucleotide sequence ID" value="XM_040777741.1"/>
</dbReference>
<dbReference type="Proteomes" id="UP000019804">
    <property type="component" value="Unassembled WGS sequence"/>
</dbReference>
<proteinExistence type="predicted"/>
<dbReference type="GeneID" id="63692865"/>
<evidence type="ECO:0000313" key="3">
    <source>
        <dbReference type="Proteomes" id="UP000019804"/>
    </source>
</evidence>
<dbReference type="EMBL" id="KK088412">
    <property type="protein sequence ID" value="EYE99217.1"/>
    <property type="molecule type" value="Genomic_DNA"/>
</dbReference>
<feature type="compositionally biased region" description="Low complexity" evidence="1">
    <location>
        <begin position="55"/>
        <end position="73"/>
    </location>
</feature>
<sequence>MLSFLAQPIRRLIFAALAECPHFCALSLQDSIIEASRSLITISVQINYTVNSRYSRSTKTSSSSQQPRTRSASPHTTRTIALNTEYSDLRNSNSNLLARHAET</sequence>
<accession>A0A017SQH6</accession>
<organism evidence="2 3">
    <name type="scientific">Aspergillus ruber (strain CBS 135680)</name>
    <dbReference type="NCBI Taxonomy" id="1388766"/>
    <lineage>
        <taxon>Eukaryota</taxon>
        <taxon>Fungi</taxon>
        <taxon>Dikarya</taxon>
        <taxon>Ascomycota</taxon>
        <taxon>Pezizomycotina</taxon>
        <taxon>Eurotiomycetes</taxon>
        <taxon>Eurotiomycetidae</taxon>
        <taxon>Eurotiales</taxon>
        <taxon>Aspergillaceae</taxon>
        <taxon>Aspergillus</taxon>
        <taxon>Aspergillus subgen. Aspergillus</taxon>
    </lineage>
</organism>
<evidence type="ECO:0000313" key="2">
    <source>
        <dbReference type="EMBL" id="EYE99217.1"/>
    </source>
</evidence>
<gene>
    <name evidence="2" type="ORF">EURHEDRAFT_132700</name>
</gene>
<dbReference type="AlphaFoldDB" id="A0A017SQH6"/>
<reference evidence="3" key="1">
    <citation type="journal article" date="2014" name="Nat. Commun.">
        <title>Genomic adaptations of the halophilic Dead Sea filamentous fungus Eurotium rubrum.</title>
        <authorList>
            <person name="Kis-Papo T."/>
            <person name="Weig A.R."/>
            <person name="Riley R."/>
            <person name="Persoh D."/>
            <person name="Salamov A."/>
            <person name="Sun H."/>
            <person name="Lipzen A."/>
            <person name="Wasser S.P."/>
            <person name="Rambold G."/>
            <person name="Grigoriev I.V."/>
            <person name="Nevo E."/>
        </authorList>
    </citation>
    <scope>NUCLEOTIDE SEQUENCE [LARGE SCALE GENOMIC DNA]</scope>
    <source>
        <strain evidence="3">CBS 135680</strain>
    </source>
</reference>
<protein>
    <submittedName>
        <fullName evidence="2">Uncharacterized protein</fullName>
    </submittedName>
</protein>
<name>A0A017SQH6_ASPRC</name>